<feature type="compositionally biased region" description="Basic and acidic residues" evidence="1">
    <location>
        <begin position="193"/>
        <end position="207"/>
    </location>
</feature>
<sequence length="230" mass="25979">MNTIFMFLQKSKIIFLNCCILFVLIIFGTQSLANEIKDEINIEADEVTLSLNDLDFSTRKVKQIETVKIKYDVNSSLDYSLVISTEGKGLTARFIDTLSNTYSGILLPTSSQGEVNLNYEVVLSLDEYEHSPENKTTITFTFVKKNVDSFDDISEFENEKTSSSLDENTLSNNKKEDNSTSSSEEINDEKPDDSDVKDMSESENDKSDLDEEDNNDNQNISDQDNFGENS</sequence>
<feature type="compositionally biased region" description="Polar residues" evidence="1">
    <location>
        <begin position="161"/>
        <end position="172"/>
    </location>
</feature>
<dbReference type="RefSeq" id="WP_421758291.1">
    <property type="nucleotide sequence ID" value="NZ_CACRTX010000013.1"/>
</dbReference>
<accession>A0A6N3ERP4</accession>
<name>A0A6N3ERP4_ENTCA</name>
<reference evidence="2" key="1">
    <citation type="submission" date="2019-11" db="EMBL/GenBank/DDBJ databases">
        <authorList>
            <person name="Feng L."/>
        </authorList>
    </citation>
    <scope>NUCLEOTIDE SEQUENCE</scope>
    <source>
        <strain evidence="2">ECasseliflavusLFYP2</strain>
    </source>
</reference>
<organism evidence="2">
    <name type="scientific">Enterococcus casseliflavus</name>
    <name type="common">Enterococcus flavescens</name>
    <dbReference type="NCBI Taxonomy" id="37734"/>
    <lineage>
        <taxon>Bacteria</taxon>
        <taxon>Bacillati</taxon>
        <taxon>Bacillota</taxon>
        <taxon>Bacilli</taxon>
        <taxon>Lactobacillales</taxon>
        <taxon>Enterococcaceae</taxon>
        <taxon>Enterococcus</taxon>
    </lineage>
</organism>
<dbReference type="EMBL" id="CACRTX010000013">
    <property type="protein sequence ID" value="VYU41233.1"/>
    <property type="molecule type" value="Genomic_DNA"/>
</dbReference>
<evidence type="ECO:0000256" key="1">
    <source>
        <dbReference type="SAM" id="MobiDB-lite"/>
    </source>
</evidence>
<evidence type="ECO:0000313" key="2">
    <source>
        <dbReference type="EMBL" id="VYU41233.1"/>
    </source>
</evidence>
<feature type="region of interest" description="Disordered" evidence="1">
    <location>
        <begin position="157"/>
        <end position="230"/>
    </location>
</feature>
<dbReference type="AlphaFoldDB" id="A0A6N3ERP4"/>
<proteinExistence type="predicted"/>
<gene>
    <name evidence="2" type="ORF">ECLFYP2_03233</name>
</gene>
<protein>
    <submittedName>
        <fullName evidence="2">Uncharacterized protein</fullName>
    </submittedName>
</protein>